<organism evidence="3 4">
    <name type="scientific">Roseateles aquatilis</name>
    <dbReference type="NCBI Taxonomy" id="431061"/>
    <lineage>
        <taxon>Bacteria</taxon>
        <taxon>Pseudomonadati</taxon>
        <taxon>Pseudomonadota</taxon>
        <taxon>Betaproteobacteria</taxon>
        <taxon>Burkholderiales</taxon>
        <taxon>Sphaerotilaceae</taxon>
        <taxon>Roseateles</taxon>
    </lineage>
</organism>
<gene>
    <name evidence="3" type="ORF">CDN99_01010</name>
</gene>
<sequence length="365" mass="39031">MIRRLPLLLAALLLATGLVSPARADDFLHQPTNVRIPDTIAGFVRKDIKDLEASTPGHGVQINFAKEGAYTATLFIYTDARIRAAASLSDEFIVQAHRLSAEQVLTIAKLREPTQRSANSRRLGPTAITQARTTPEPTPMYSDFYIVYLGGRATFDKMDTWLARGHLWKLRLTRVPGSLDNDTGTDFVFGLAQLSIDGQCAPDCVAKLKPREVPAASGPASAAASAPGPTATSAPVSVPTTTAAVPSTMATRVAAAVERILKVQLDSGEPAAIETIKACYAALPTGGMAEELEGCLGQDIAFATVSNGMYRQALKGQTQPEYLTMPVLRARVMTQSQRAGYSAADSDLLARTVAKYAFEALLKPR</sequence>
<evidence type="ECO:0000313" key="4">
    <source>
        <dbReference type="Proteomes" id="UP000197468"/>
    </source>
</evidence>
<name>A0A246JKD7_9BURK</name>
<feature type="compositionally biased region" description="Low complexity" evidence="1">
    <location>
        <begin position="216"/>
        <end position="237"/>
    </location>
</feature>
<feature type="chain" id="PRO_5013054939" evidence="2">
    <location>
        <begin position="25"/>
        <end position="365"/>
    </location>
</feature>
<accession>A0A246JKD7</accession>
<reference evidence="3 4" key="1">
    <citation type="journal article" date="2008" name="Int. J. Syst. Evol. Microbiol.">
        <title>Description of Roseateles aquatilis sp. nov. and Roseateles terrae sp. nov., in the class Betaproteobacteria, and emended description of the genus Roseateles.</title>
        <authorList>
            <person name="Gomila M."/>
            <person name="Bowien B."/>
            <person name="Falsen E."/>
            <person name="Moore E.R."/>
            <person name="Lalucat J."/>
        </authorList>
    </citation>
    <scope>NUCLEOTIDE SEQUENCE [LARGE SCALE GENOMIC DNA]</scope>
    <source>
        <strain evidence="3 4">CCUG 48205</strain>
    </source>
</reference>
<keyword evidence="4" id="KW-1185">Reference proteome</keyword>
<dbReference type="AlphaFoldDB" id="A0A246JKD7"/>
<keyword evidence="2" id="KW-0732">Signal</keyword>
<dbReference type="Proteomes" id="UP000197468">
    <property type="component" value="Unassembled WGS sequence"/>
</dbReference>
<dbReference type="RefSeq" id="WP_088382263.1">
    <property type="nucleotide sequence ID" value="NZ_NIOF01000001.1"/>
</dbReference>
<protein>
    <submittedName>
        <fullName evidence="3">Uncharacterized protein</fullName>
    </submittedName>
</protein>
<feature type="signal peptide" evidence="2">
    <location>
        <begin position="1"/>
        <end position="24"/>
    </location>
</feature>
<feature type="region of interest" description="Disordered" evidence="1">
    <location>
        <begin position="216"/>
        <end position="238"/>
    </location>
</feature>
<evidence type="ECO:0000313" key="3">
    <source>
        <dbReference type="EMBL" id="OWQ93114.1"/>
    </source>
</evidence>
<dbReference type="EMBL" id="NIOF01000001">
    <property type="protein sequence ID" value="OWQ93114.1"/>
    <property type="molecule type" value="Genomic_DNA"/>
</dbReference>
<evidence type="ECO:0000256" key="2">
    <source>
        <dbReference type="SAM" id="SignalP"/>
    </source>
</evidence>
<dbReference type="OrthoDB" id="8929480at2"/>
<evidence type="ECO:0000256" key="1">
    <source>
        <dbReference type="SAM" id="MobiDB-lite"/>
    </source>
</evidence>
<comment type="caution">
    <text evidence="3">The sequence shown here is derived from an EMBL/GenBank/DDBJ whole genome shotgun (WGS) entry which is preliminary data.</text>
</comment>
<proteinExistence type="predicted"/>